<dbReference type="PRINTS" id="PR00080">
    <property type="entry name" value="SDRFAMILY"/>
</dbReference>
<sequence length="295" mass="31094">MAASSNKPLHFLITGAGRGIGRGLSRLLLQKGHRVFLVDNSAEELSHTRDTLAKSFPAHLSTAPEAEEGSPNKAKPKPKPFEALLCNLRQPSEIEKASRAASDFFAGHLDVLVNNAAVIGGANILEADTDALAASWAASLETNLTAPLMLSRACLPMLKKGGSPGHEGSGGSIVHMSSTRAYQSESGTEGYTATKAGLLGLTHSMAVSLAPAGVRVNAILPGWIHVANECKEADEKGITWEEGLSGDDMRWHLTGRVGKVEDVLAAVEYLANADFVTGTEMVVDGGVTRKMVYPE</sequence>
<dbReference type="GO" id="GO:0016616">
    <property type="term" value="F:oxidoreductase activity, acting on the CH-OH group of donors, NAD or NADP as acceptor"/>
    <property type="evidence" value="ECO:0007669"/>
    <property type="project" value="TreeGrafter"/>
</dbReference>
<dbReference type="Pfam" id="PF13561">
    <property type="entry name" value="adh_short_C2"/>
    <property type="match status" value="1"/>
</dbReference>
<dbReference type="Gene3D" id="3.40.50.720">
    <property type="entry name" value="NAD(P)-binding Rossmann-like Domain"/>
    <property type="match status" value="1"/>
</dbReference>
<dbReference type="AlphaFoldDB" id="A0A423VDG1"/>
<dbReference type="OrthoDB" id="47007at2759"/>
<dbReference type="PRINTS" id="PR00081">
    <property type="entry name" value="GDHRDH"/>
</dbReference>
<dbReference type="CDD" id="cd05233">
    <property type="entry name" value="SDR_c"/>
    <property type="match status" value="1"/>
</dbReference>
<keyword evidence="6" id="KW-1185">Reference proteome</keyword>
<evidence type="ECO:0000256" key="4">
    <source>
        <dbReference type="RuleBase" id="RU000363"/>
    </source>
</evidence>
<reference evidence="5 6" key="1">
    <citation type="submission" date="2015-09" db="EMBL/GenBank/DDBJ databases">
        <title>Host preference determinants of Valsa canker pathogens revealed by comparative genomics.</title>
        <authorList>
            <person name="Yin Z."/>
            <person name="Huang L."/>
        </authorList>
    </citation>
    <scope>NUCLEOTIDE SEQUENCE [LARGE SCALE GENOMIC DNA]</scope>
    <source>
        <strain evidence="5 6">03-1</strain>
    </source>
</reference>
<dbReference type="InterPro" id="IPR036291">
    <property type="entry name" value="NAD(P)-bd_dom_sf"/>
</dbReference>
<comment type="caution">
    <text evidence="5">The sequence shown here is derived from an EMBL/GenBank/DDBJ whole genome shotgun (WGS) entry which is preliminary data.</text>
</comment>
<gene>
    <name evidence="5" type="ORF">VMCG_10138</name>
</gene>
<dbReference type="Pfam" id="PF00106">
    <property type="entry name" value="adh_short"/>
    <property type="match status" value="1"/>
</dbReference>
<comment type="similarity">
    <text evidence="1 4">Belongs to the short-chain dehydrogenases/reductases (SDR) family.</text>
</comment>
<evidence type="ECO:0000313" key="6">
    <source>
        <dbReference type="Proteomes" id="UP000283895"/>
    </source>
</evidence>
<name>A0A423VDG1_9PEZI</name>
<proteinExistence type="inferred from homology"/>
<evidence type="ECO:0000256" key="1">
    <source>
        <dbReference type="ARBA" id="ARBA00006484"/>
    </source>
</evidence>
<dbReference type="PANTHER" id="PTHR42760:SF133">
    <property type="entry name" value="3-OXOACYL-[ACYL-CARRIER-PROTEIN] REDUCTASE"/>
    <property type="match status" value="1"/>
</dbReference>
<dbReference type="SUPFAM" id="SSF51735">
    <property type="entry name" value="NAD(P)-binding Rossmann-fold domains"/>
    <property type="match status" value="1"/>
</dbReference>
<dbReference type="EMBL" id="LKEA01000074">
    <property type="protein sequence ID" value="ROV88978.1"/>
    <property type="molecule type" value="Genomic_DNA"/>
</dbReference>
<dbReference type="InterPro" id="IPR002347">
    <property type="entry name" value="SDR_fam"/>
</dbReference>
<evidence type="ECO:0000256" key="3">
    <source>
        <dbReference type="ARBA" id="ARBA00023002"/>
    </source>
</evidence>
<accession>A0A423VDG1</accession>
<organism evidence="5 6">
    <name type="scientific">Cytospora schulzeri</name>
    <dbReference type="NCBI Taxonomy" id="448051"/>
    <lineage>
        <taxon>Eukaryota</taxon>
        <taxon>Fungi</taxon>
        <taxon>Dikarya</taxon>
        <taxon>Ascomycota</taxon>
        <taxon>Pezizomycotina</taxon>
        <taxon>Sordariomycetes</taxon>
        <taxon>Sordariomycetidae</taxon>
        <taxon>Diaporthales</taxon>
        <taxon>Cytosporaceae</taxon>
        <taxon>Cytospora</taxon>
    </lineage>
</organism>
<dbReference type="Proteomes" id="UP000283895">
    <property type="component" value="Unassembled WGS sequence"/>
</dbReference>
<protein>
    <submittedName>
        <fullName evidence="5">Uncharacterized protein</fullName>
    </submittedName>
</protein>
<dbReference type="PANTHER" id="PTHR42760">
    <property type="entry name" value="SHORT-CHAIN DEHYDROGENASES/REDUCTASES FAMILY MEMBER"/>
    <property type="match status" value="1"/>
</dbReference>
<keyword evidence="2" id="KW-0521">NADP</keyword>
<keyword evidence="3" id="KW-0560">Oxidoreductase</keyword>
<dbReference type="STRING" id="356882.A0A423VDG1"/>
<dbReference type="InterPro" id="IPR020904">
    <property type="entry name" value="Sc_DH/Rdtase_CS"/>
</dbReference>
<dbReference type="PROSITE" id="PS00061">
    <property type="entry name" value="ADH_SHORT"/>
    <property type="match status" value="1"/>
</dbReference>
<evidence type="ECO:0000256" key="2">
    <source>
        <dbReference type="ARBA" id="ARBA00022857"/>
    </source>
</evidence>
<evidence type="ECO:0000313" key="5">
    <source>
        <dbReference type="EMBL" id="ROV88978.1"/>
    </source>
</evidence>